<dbReference type="SUPFAM" id="SSF53335">
    <property type="entry name" value="S-adenosyl-L-methionine-dependent methyltransferases"/>
    <property type="match status" value="1"/>
</dbReference>
<name>A0ABT5UHP3_9GAMM</name>
<protein>
    <submittedName>
        <fullName evidence="2">Class I SAM-dependent methyltransferase</fullName>
    </submittedName>
</protein>
<evidence type="ECO:0000313" key="3">
    <source>
        <dbReference type="Proteomes" id="UP001528823"/>
    </source>
</evidence>
<evidence type="ECO:0000259" key="1">
    <source>
        <dbReference type="Pfam" id="PF13649"/>
    </source>
</evidence>
<evidence type="ECO:0000313" key="2">
    <source>
        <dbReference type="EMBL" id="MDE1465890.1"/>
    </source>
</evidence>
<dbReference type="EMBL" id="JAPMOU010000098">
    <property type="protein sequence ID" value="MDE1465890.1"/>
    <property type="molecule type" value="Genomic_DNA"/>
</dbReference>
<dbReference type="Pfam" id="PF13649">
    <property type="entry name" value="Methyltransf_25"/>
    <property type="match status" value="1"/>
</dbReference>
<dbReference type="GO" id="GO:0032259">
    <property type="term" value="P:methylation"/>
    <property type="evidence" value="ECO:0007669"/>
    <property type="project" value="UniProtKB-KW"/>
</dbReference>
<keyword evidence="2" id="KW-0489">Methyltransferase</keyword>
<keyword evidence="3" id="KW-1185">Reference proteome</keyword>
<dbReference type="InterPro" id="IPR041698">
    <property type="entry name" value="Methyltransf_25"/>
</dbReference>
<dbReference type="GO" id="GO:0008168">
    <property type="term" value="F:methyltransferase activity"/>
    <property type="evidence" value="ECO:0007669"/>
    <property type="project" value="UniProtKB-KW"/>
</dbReference>
<dbReference type="InterPro" id="IPR029063">
    <property type="entry name" value="SAM-dependent_MTases_sf"/>
</dbReference>
<dbReference type="RefSeq" id="WP_274692191.1">
    <property type="nucleotide sequence ID" value="NZ_JAPMOU010000098.1"/>
</dbReference>
<dbReference type="Proteomes" id="UP001528823">
    <property type="component" value="Unassembled WGS sequence"/>
</dbReference>
<accession>A0ABT5UHP3</accession>
<reference evidence="2 3" key="1">
    <citation type="submission" date="2022-11" db="EMBL/GenBank/DDBJ databases">
        <title>Spartinivicinus poritis sp. nov., isolated from scleractinian coral Porites lutea.</title>
        <authorList>
            <person name="Zhang G."/>
            <person name="Cai L."/>
            <person name="Wei Q."/>
        </authorList>
    </citation>
    <scope>NUCLEOTIDE SEQUENCE [LARGE SCALE GENOMIC DNA]</scope>
    <source>
        <strain evidence="2 3">A2-2</strain>
    </source>
</reference>
<gene>
    <name evidence="2" type="ORF">ORQ98_28405</name>
</gene>
<proteinExistence type="predicted"/>
<dbReference type="Gene3D" id="3.40.50.150">
    <property type="entry name" value="Vaccinia Virus protein VP39"/>
    <property type="match status" value="1"/>
</dbReference>
<feature type="domain" description="Methyltransferase" evidence="1">
    <location>
        <begin position="50"/>
        <end position="156"/>
    </location>
</feature>
<sequence length="282" mass="31767">MNTLSSLASATAIKAYDIVGQYNQDRINGFSDYFLDAFIDMLQLESAANVLDAMGGNGNLTHRMINYCVTHNIELPTFTLLEYSSVQTNLARSTLHKDNVYIVNGDVLTMTDLESGKQLPKASFDRVVIKSGNHEIPLKNQHQLYYSVFKALKPGGLFINLGFLFTDSQERKEFTKITNVKDKLIGAMDAVANRYFLLKDEFYDLLTQVGFKTIECNTTFEYTICSKTAEKEYFSNASHAMDDILAAQRQAKTLLKHQRIQLNDVGSTMYLPGEITIATKPY</sequence>
<organism evidence="2 3">
    <name type="scientific">Spartinivicinus poritis</name>
    <dbReference type="NCBI Taxonomy" id="2994640"/>
    <lineage>
        <taxon>Bacteria</taxon>
        <taxon>Pseudomonadati</taxon>
        <taxon>Pseudomonadota</taxon>
        <taxon>Gammaproteobacteria</taxon>
        <taxon>Oceanospirillales</taxon>
        <taxon>Zooshikellaceae</taxon>
        <taxon>Spartinivicinus</taxon>
    </lineage>
</organism>
<keyword evidence="2" id="KW-0808">Transferase</keyword>
<dbReference type="CDD" id="cd02440">
    <property type="entry name" value="AdoMet_MTases"/>
    <property type="match status" value="1"/>
</dbReference>
<comment type="caution">
    <text evidence="2">The sequence shown here is derived from an EMBL/GenBank/DDBJ whole genome shotgun (WGS) entry which is preliminary data.</text>
</comment>